<dbReference type="InterPro" id="IPR029059">
    <property type="entry name" value="AB_hydrolase_5"/>
</dbReference>
<keyword evidence="3" id="KW-1185">Reference proteome</keyword>
<sequence length="256" mass="27698">MKKIIASVLLLLCLLIAGVLAWMSVPFAYQKELTAAALHSDSEVQVQTSPWLSFTPAKGPISDGIVFYPGGKTAPATFAPVMRQLAAEGHLVVIVPMPFNTAFLGIDKANAVMAAYPDIERWHLIGHSLGGVAAAEYAKKQPERLASLIFWASYPASDLQAFSLPTLSVAGTLDSQTTPEKIAANAEKFPARTQFIEMPAANHWQYGYFADSRNTEANLRSRQSQIDELLAHSLAFIRLQAPGAAGQQNEDNDNDA</sequence>
<dbReference type="SUPFAM" id="SSF53474">
    <property type="entry name" value="alpha/beta-Hydrolases"/>
    <property type="match status" value="1"/>
</dbReference>
<dbReference type="Pfam" id="PF12695">
    <property type="entry name" value="Abhydrolase_5"/>
    <property type="match status" value="1"/>
</dbReference>
<name>A0ABU7JAR1_9GAMM</name>
<protein>
    <submittedName>
        <fullName evidence="2">Alpha/beta hydrolase</fullName>
    </submittedName>
</protein>
<reference evidence="2 3" key="1">
    <citation type="submission" date="2023-07" db="EMBL/GenBank/DDBJ databases">
        <title>Alkalimonas sp., MEB108 novel, alkaliphilic bacterium isolated from Lonar Lake, India.</title>
        <authorList>
            <person name="Joshi A."/>
            <person name="Thite S."/>
        </authorList>
    </citation>
    <scope>NUCLEOTIDE SEQUENCE [LARGE SCALE GENOMIC DNA]</scope>
    <source>
        <strain evidence="2 3">MEB108</strain>
    </source>
</reference>
<proteinExistence type="predicted"/>
<feature type="domain" description="Alpha/beta hydrolase fold-5" evidence="1">
    <location>
        <begin position="64"/>
        <end position="226"/>
    </location>
</feature>
<evidence type="ECO:0000313" key="3">
    <source>
        <dbReference type="Proteomes" id="UP001336314"/>
    </source>
</evidence>
<dbReference type="RefSeq" id="WP_330130129.1">
    <property type="nucleotide sequence ID" value="NZ_JAUHLI010000021.1"/>
</dbReference>
<dbReference type="GO" id="GO:0016787">
    <property type="term" value="F:hydrolase activity"/>
    <property type="evidence" value="ECO:0007669"/>
    <property type="project" value="UniProtKB-KW"/>
</dbReference>
<accession>A0ABU7JAR1</accession>
<organism evidence="2 3">
    <name type="scientific">Alkalimonas cellulosilytica</name>
    <dbReference type="NCBI Taxonomy" id="3058395"/>
    <lineage>
        <taxon>Bacteria</taxon>
        <taxon>Pseudomonadati</taxon>
        <taxon>Pseudomonadota</taxon>
        <taxon>Gammaproteobacteria</taxon>
        <taxon>Alkalimonas</taxon>
    </lineage>
</organism>
<dbReference type="Proteomes" id="UP001336314">
    <property type="component" value="Unassembled WGS sequence"/>
</dbReference>
<comment type="caution">
    <text evidence="2">The sequence shown here is derived from an EMBL/GenBank/DDBJ whole genome shotgun (WGS) entry which is preliminary data.</text>
</comment>
<dbReference type="Gene3D" id="3.40.50.1820">
    <property type="entry name" value="alpha/beta hydrolase"/>
    <property type="match status" value="1"/>
</dbReference>
<evidence type="ECO:0000259" key="1">
    <source>
        <dbReference type="Pfam" id="PF12695"/>
    </source>
</evidence>
<dbReference type="EMBL" id="JAUHLI010000021">
    <property type="protein sequence ID" value="MEE2003082.1"/>
    <property type="molecule type" value="Genomic_DNA"/>
</dbReference>
<gene>
    <name evidence="2" type="ORF">QWY20_16605</name>
</gene>
<keyword evidence="2" id="KW-0378">Hydrolase</keyword>
<evidence type="ECO:0000313" key="2">
    <source>
        <dbReference type="EMBL" id="MEE2003082.1"/>
    </source>
</evidence>
<dbReference type="InterPro" id="IPR029058">
    <property type="entry name" value="AB_hydrolase_fold"/>
</dbReference>